<dbReference type="HOGENOM" id="CLU_1261342_0_0_1"/>
<evidence type="ECO:0000256" key="1">
    <source>
        <dbReference type="SAM" id="Phobius"/>
    </source>
</evidence>
<dbReference type="GeneID" id="8298990"/>
<feature type="transmembrane region" description="Helical" evidence="1">
    <location>
        <begin position="12"/>
        <end position="32"/>
    </location>
</feature>
<name>C5M323_CANTT</name>
<dbReference type="AlphaFoldDB" id="C5M323"/>
<feature type="transmembrane region" description="Helical" evidence="1">
    <location>
        <begin position="133"/>
        <end position="153"/>
    </location>
</feature>
<evidence type="ECO:0000313" key="2">
    <source>
        <dbReference type="EMBL" id="EER35724.1"/>
    </source>
</evidence>
<keyword evidence="1" id="KW-1133">Transmembrane helix</keyword>
<organism evidence="2 3">
    <name type="scientific">Candida tropicalis (strain ATCC MYA-3404 / T1)</name>
    <name type="common">Yeast</name>
    <dbReference type="NCBI Taxonomy" id="294747"/>
    <lineage>
        <taxon>Eukaryota</taxon>
        <taxon>Fungi</taxon>
        <taxon>Dikarya</taxon>
        <taxon>Ascomycota</taxon>
        <taxon>Saccharomycotina</taxon>
        <taxon>Pichiomycetes</taxon>
        <taxon>Debaryomycetaceae</taxon>
        <taxon>Candida/Lodderomyces clade</taxon>
        <taxon>Candida</taxon>
    </lineage>
</organism>
<protein>
    <submittedName>
        <fullName evidence="2">Uncharacterized protein</fullName>
    </submittedName>
</protein>
<reference evidence="2 3" key="1">
    <citation type="journal article" date="2009" name="Nature">
        <title>Evolution of pathogenicity and sexual reproduction in eight Candida genomes.</title>
        <authorList>
            <person name="Butler G."/>
            <person name="Rasmussen M.D."/>
            <person name="Lin M.F."/>
            <person name="Santos M.A."/>
            <person name="Sakthikumar S."/>
            <person name="Munro C.A."/>
            <person name="Rheinbay E."/>
            <person name="Grabherr M."/>
            <person name="Forche A."/>
            <person name="Reedy J.L."/>
            <person name="Agrafioti I."/>
            <person name="Arnaud M.B."/>
            <person name="Bates S."/>
            <person name="Brown A.J."/>
            <person name="Brunke S."/>
            <person name="Costanzo M.C."/>
            <person name="Fitzpatrick D.A."/>
            <person name="de Groot P.W."/>
            <person name="Harris D."/>
            <person name="Hoyer L.L."/>
            <person name="Hube B."/>
            <person name="Klis F.M."/>
            <person name="Kodira C."/>
            <person name="Lennard N."/>
            <person name="Logue M.E."/>
            <person name="Martin R."/>
            <person name="Neiman A.M."/>
            <person name="Nikolaou E."/>
            <person name="Quail M.A."/>
            <person name="Quinn J."/>
            <person name="Santos M.C."/>
            <person name="Schmitzberger F.F."/>
            <person name="Sherlock G."/>
            <person name="Shah P."/>
            <person name="Silverstein K.A."/>
            <person name="Skrzypek M.S."/>
            <person name="Soll D."/>
            <person name="Staggs R."/>
            <person name="Stansfield I."/>
            <person name="Stumpf M.P."/>
            <person name="Sudbery P.E."/>
            <person name="Srikantha T."/>
            <person name="Zeng Q."/>
            <person name="Berman J."/>
            <person name="Berriman M."/>
            <person name="Heitman J."/>
            <person name="Gow N.A."/>
            <person name="Lorenz M.C."/>
            <person name="Birren B.W."/>
            <person name="Kellis M."/>
            <person name="Cuomo C.A."/>
        </authorList>
    </citation>
    <scope>NUCLEOTIDE SEQUENCE [LARGE SCALE GENOMIC DNA]</scope>
    <source>
        <strain evidence="3">ATCC MYA-3404 / T1</strain>
    </source>
</reference>
<dbReference type="RefSeq" id="XP_002545682.1">
    <property type="nucleotide sequence ID" value="XM_002545636.1"/>
</dbReference>
<dbReference type="KEGG" id="ctp:CTRG_00462"/>
<proteinExistence type="predicted"/>
<dbReference type="VEuPathDB" id="FungiDB:CTRG_00462"/>
<keyword evidence="1" id="KW-0812">Transmembrane</keyword>
<gene>
    <name evidence="2" type="ORF">CTRG_00462</name>
</gene>
<dbReference type="EMBL" id="GG692395">
    <property type="protein sequence ID" value="EER35724.1"/>
    <property type="molecule type" value="Genomic_DNA"/>
</dbReference>
<dbReference type="Proteomes" id="UP000002037">
    <property type="component" value="Unassembled WGS sequence"/>
</dbReference>
<accession>C5M323</accession>
<keyword evidence="3" id="KW-1185">Reference proteome</keyword>
<keyword evidence="1" id="KW-0472">Membrane</keyword>
<evidence type="ECO:0000313" key="3">
    <source>
        <dbReference type="Proteomes" id="UP000002037"/>
    </source>
</evidence>
<sequence>MSPFFVSTVGSIHWWLNGVWITIGPVVMGKIIELFGPKQTCKTLTKNTSKIFRKWEWTDFPVKFISLGLTLGEYLIQFIFINFALVSGELITNGDIITSWNIIKSEPSSSFGTGFIRVNGTFFFINNIIMETILDIFVLVFLVVQSLSVGFIFSENQLWFNIWIIFGYTRGRCKCQVTFTKFLSINFNSVIIDFCNTWFVNVNIFITSPCPDVSQGTVG</sequence>